<keyword evidence="2" id="KW-1185">Reference proteome</keyword>
<reference evidence="1 2" key="1">
    <citation type="submission" date="2018-12" db="EMBL/GenBank/DDBJ databases">
        <title>Hymenobacter gummosus sp. nov., isolated from a spring.</title>
        <authorList>
            <person name="Nie L."/>
        </authorList>
    </citation>
    <scope>NUCLEOTIDE SEQUENCE [LARGE SCALE GENOMIC DNA]</scope>
    <source>
        <strain evidence="1 2">KCTC 52166</strain>
    </source>
</reference>
<organism evidence="1 2">
    <name type="scientific">Hymenobacter gummosus</name>
    <dbReference type="NCBI Taxonomy" id="1776032"/>
    <lineage>
        <taxon>Bacteria</taxon>
        <taxon>Pseudomonadati</taxon>
        <taxon>Bacteroidota</taxon>
        <taxon>Cytophagia</taxon>
        <taxon>Cytophagales</taxon>
        <taxon>Hymenobacteraceae</taxon>
        <taxon>Hymenobacter</taxon>
    </lineage>
</organism>
<evidence type="ECO:0000313" key="2">
    <source>
        <dbReference type="Proteomes" id="UP000282184"/>
    </source>
</evidence>
<comment type="caution">
    <text evidence="1">The sequence shown here is derived from an EMBL/GenBank/DDBJ whole genome shotgun (WGS) entry which is preliminary data.</text>
</comment>
<protein>
    <submittedName>
        <fullName evidence="1">Uncharacterized protein</fullName>
    </submittedName>
</protein>
<dbReference type="Proteomes" id="UP000282184">
    <property type="component" value="Unassembled WGS sequence"/>
</dbReference>
<accession>A0A3S0JBH9</accession>
<dbReference type="RefSeq" id="WP_126692949.1">
    <property type="nucleotide sequence ID" value="NZ_RXOF01000004.1"/>
</dbReference>
<name>A0A3S0JBH9_9BACT</name>
<dbReference type="AlphaFoldDB" id="A0A3S0JBH9"/>
<sequence>MNDKSAATNERWWRRFLVASAIQKRGPHIGIGGGAGCEEGPSAAPQDDVLVIRIIHEKGPLHRAAGLFLIGNRAGA</sequence>
<dbReference type="EMBL" id="RXOF01000004">
    <property type="protein sequence ID" value="RTQ50884.1"/>
    <property type="molecule type" value="Genomic_DNA"/>
</dbReference>
<gene>
    <name evidence="1" type="ORF">EJV47_09730</name>
</gene>
<proteinExistence type="predicted"/>
<evidence type="ECO:0000313" key="1">
    <source>
        <dbReference type="EMBL" id="RTQ50884.1"/>
    </source>
</evidence>